<dbReference type="RefSeq" id="WP_100764490.1">
    <property type="nucleotide sequence ID" value="NZ_NPEF02000008.1"/>
</dbReference>
<dbReference type="EMBL" id="NPEF02000008">
    <property type="protein sequence ID" value="MDV6235511.1"/>
    <property type="molecule type" value="Genomic_DNA"/>
</dbReference>
<reference evidence="3" key="1">
    <citation type="submission" date="2017-07" db="EMBL/GenBank/DDBJ databases">
        <title>Leptospira spp. isolated from tropical soils.</title>
        <authorList>
            <person name="Thibeaux R."/>
            <person name="Iraola G."/>
            <person name="Ferres I."/>
            <person name="Bierque E."/>
            <person name="Girault D."/>
            <person name="Soupe-Gilbert M.-E."/>
            <person name="Picardeau M."/>
            <person name="Goarant C."/>
        </authorList>
    </citation>
    <scope>NUCLEOTIDE SEQUENCE [LARGE SCALE GENOMIC DNA]</scope>
    <source>
        <strain evidence="3">ATI7-C-A5</strain>
    </source>
</reference>
<protein>
    <submittedName>
        <fullName evidence="2">TIGR04452 family lipoprotein</fullName>
    </submittedName>
</protein>
<keyword evidence="4" id="KW-1185">Reference proteome</keyword>
<dbReference type="Proteomes" id="UP000232122">
    <property type="component" value="Unassembled WGS sequence"/>
</dbReference>
<comment type="caution">
    <text evidence="3">The sequence shown here is derived from an EMBL/GenBank/DDBJ whole genome shotgun (WGS) entry which is preliminary data.</text>
</comment>
<sequence>MKQKILLLTLSAALLFSTTQCAFFNAIGAAPGRIKGEEARKKISEAATTSDFIYYVLIEGTFPSTGTTLTSSLTPVLIGIKDDGYYLEKDVDKCVDAITTIGTFVLSPFLVGLLKIDCDIQEDKAFMDSPFPEI</sequence>
<feature type="signal peptide" evidence="1">
    <location>
        <begin position="1"/>
        <end position="22"/>
    </location>
</feature>
<keyword evidence="2" id="KW-0449">Lipoprotein</keyword>
<gene>
    <name evidence="2" type="ORF">CH379_007720</name>
    <name evidence="3" type="ORF">CH379_01015</name>
</gene>
<evidence type="ECO:0000256" key="1">
    <source>
        <dbReference type="SAM" id="SignalP"/>
    </source>
</evidence>
<name>A0A2N0BE62_9LEPT</name>
<reference evidence="2 4" key="2">
    <citation type="journal article" date="2018" name="Microb. Genom.">
        <title>Deciphering the unexplored Leptospira diversity from soils uncovers genomic evolution to virulence.</title>
        <authorList>
            <person name="Thibeaux R."/>
            <person name="Iraola G."/>
            <person name="Ferres I."/>
            <person name="Bierque E."/>
            <person name="Girault D."/>
            <person name="Soupe-Gilbert M.E."/>
            <person name="Picardeau M."/>
            <person name="Goarant C."/>
        </authorList>
    </citation>
    <scope>NUCLEOTIDE SEQUENCE [LARGE SCALE GENOMIC DNA]</scope>
    <source>
        <strain evidence="2 4">ATI7-C-A5</strain>
    </source>
</reference>
<dbReference type="OrthoDB" id="330647at2"/>
<reference evidence="2" key="3">
    <citation type="submission" date="2023-10" db="EMBL/GenBank/DDBJ databases">
        <authorList>
            <person name="Picardeau M."/>
            <person name="Thibeaux R."/>
        </authorList>
    </citation>
    <scope>NUCLEOTIDE SEQUENCE</scope>
    <source>
        <strain evidence="2">ATI7-C-A5</strain>
    </source>
</reference>
<dbReference type="InterPro" id="IPR031030">
    <property type="entry name" value="Lepto_Lipo_YY_C"/>
</dbReference>
<organism evidence="3">
    <name type="scientific">Leptospira ellisii</name>
    <dbReference type="NCBI Taxonomy" id="2023197"/>
    <lineage>
        <taxon>Bacteria</taxon>
        <taxon>Pseudomonadati</taxon>
        <taxon>Spirochaetota</taxon>
        <taxon>Spirochaetia</taxon>
        <taxon>Leptospirales</taxon>
        <taxon>Leptospiraceae</taxon>
        <taxon>Leptospira</taxon>
    </lineage>
</organism>
<keyword evidence="1" id="KW-0732">Signal</keyword>
<accession>A0A2N0BE62</accession>
<feature type="chain" id="PRO_5044577257" evidence="1">
    <location>
        <begin position="23"/>
        <end position="134"/>
    </location>
</feature>
<dbReference type="NCBIfam" id="TIGR04452">
    <property type="entry name" value="Lepto_Lipo_YY_C"/>
    <property type="match status" value="1"/>
</dbReference>
<evidence type="ECO:0000313" key="3">
    <source>
        <dbReference type="EMBL" id="PJZ94751.1"/>
    </source>
</evidence>
<evidence type="ECO:0000313" key="2">
    <source>
        <dbReference type="EMBL" id="MDV6235511.1"/>
    </source>
</evidence>
<evidence type="ECO:0000313" key="4">
    <source>
        <dbReference type="Proteomes" id="UP000232122"/>
    </source>
</evidence>
<dbReference type="AlphaFoldDB" id="A0A2N0BE62"/>
<dbReference type="EMBL" id="NPEF01000005">
    <property type="protein sequence ID" value="PJZ94751.1"/>
    <property type="molecule type" value="Genomic_DNA"/>
</dbReference>
<proteinExistence type="predicted"/>